<proteinExistence type="predicted"/>
<dbReference type="RefSeq" id="WP_336436160.1">
    <property type="nucleotide sequence ID" value="NZ_JBAWKS010000002.1"/>
</dbReference>
<dbReference type="EMBL" id="JBAWKS010000002">
    <property type="protein sequence ID" value="MEI4551133.1"/>
    <property type="molecule type" value="Genomic_DNA"/>
</dbReference>
<dbReference type="Proteomes" id="UP001382455">
    <property type="component" value="Unassembled WGS sequence"/>
</dbReference>
<comment type="caution">
    <text evidence="2">The sequence shown here is derived from an EMBL/GenBank/DDBJ whole genome shotgun (WGS) entry which is preliminary data.</text>
</comment>
<feature type="signal peptide" evidence="1">
    <location>
        <begin position="1"/>
        <end position="19"/>
    </location>
</feature>
<organism evidence="2 3">
    <name type="scientific">Pseudoalteromonas spongiae</name>
    <dbReference type="NCBI Taxonomy" id="298657"/>
    <lineage>
        <taxon>Bacteria</taxon>
        <taxon>Pseudomonadati</taxon>
        <taxon>Pseudomonadota</taxon>
        <taxon>Gammaproteobacteria</taxon>
        <taxon>Alteromonadales</taxon>
        <taxon>Pseudoalteromonadaceae</taxon>
        <taxon>Pseudoalteromonas</taxon>
    </lineage>
</organism>
<protein>
    <recommendedName>
        <fullName evidence="4">DUF2796 domain-containing protein</fullName>
    </recommendedName>
</protein>
<keyword evidence="1" id="KW-0732">Signal</keyword>
<evidence type="ECO:0000256" key="1">
    <source>
        <dbReference type="SAM" id="SignalP"/>
    </source>
</evidence>
<evidence type="ECO:0008006" key="4">
    <source>
        <dbReference type="Google" id="ProtNLM"/>
    </source>
</evidence>
<accession>A0ABU8EW18</accession>
<gene>
    <name evidence="2" type="ORF">WAE96_15780</name>
</gene>
<evidence type="ECO:0000313" key="3">
    <source>
        <dbReference type="Proteomes" id="UP001382455"/>
    </source>
</evidence>
<name>A0ABU8EW18_9GAMM</name>
<sequence>MMRYLVLFAGLGVSFFCQAHEVHASNIDVTVQGNSIEILQTTPIKEAQSIAKQLGAENTEHDTTLDAISSGWQIEYADGSCKLTKQAYRLAHHNSQLQLRYLFSCSGENKPKSLALPWFKLTPEDHFIIMKLTINGKSETIIFQRQDLVIALG</sequence>
<evidence type="ECO:0000313" key="2">
    <source>
        <dbReference type="EMBL" id="MEI4551133.1"/>
    </source>
</evidence>
<feature type="chain" id="PRO_5045687705" description="DUF2796 domain-containing protein" evidence="1">
    <location>
        <begin position="20"/>
        <end position="153"/>
    </location>
</feature>
<keyword evidence="3" id="KW-1185">Reference proteome</keyword>
<reference evidence="2 3" key="1">
    <citation type="submission" date="2023-12" db="EMBL/GenBank/DDBJ databases">
        <title>Friends and Foes: Symbiotic and Algicidal bacterial influence on Karenia brevis blooms.</title>
        <authorList>
            <person name="Fei C."/>
            <person name="Mohamed A.R."/>
            <person name="Booker A."/>
            <person name="Arshad M."/>
            <person name="Klass S."/>
            <person name="Ahn S."/>
            <person name="Gilbert P.M."/>
            <person name="Heil C.A."/>
            <person name="Martinez J.M."/>
            <person name="Amin S.A."/>
        </authorList>
    </citation>
    <scope>NUCLEOTIDE SEQUENCE [LARGE SCALE GENOMIC DNA]</scope>
    <source>
        <strain evidence="2 3">CE15</strain>
    </source>
</reference>